<feature type="non-terminal residue" evidence="2">
    <location>
        <position position="1"/>
    </location>
</feature>
<dbReference type="Gene3D" id="2.130.10.10">
    <property type="entry name" value="YVTN repeat-like/Quinoprotein amine dehydrogenase"/>
    <property type="match status" value="1"/>
</dbReference>
<dbReference type="InterPro" id="IPR002372">
    <property type="entry name" value="PQQ_rpt_dom"/>
</dbReference>
<evidence type="ECO:0000313" key="2">
    <source>
        <dbReference type="EMBL" id="GAF89622.1"/>
    </source>
</evidence>
<reference evidence="2" key="1">
    <citation type="journal article" date="2014" name="Front. Microbiol.">
        <title>High frequency of phylogenetically diverse reductive dehalogenase-homologous genes in deep subseafloor sedimentary metagenomes.</title>
        <authorList>
            <person name="Kawai M."/>
            <person name="Futagami T."/>
            <person name="Toyoda A."/>
            <person name="Takaki Y."/>
            <person name="Nishi S."/>
            <person name="Hori S."/>
            <person name="Arai W."/>
            <person name="Tsubouchi T."/>
            <person name="Morono Y."/>
            <person name="Uchiyama I."/>
            <person name="Ito T."/>
            <person name="Fujiyama A."/>
            <person name="Inagaki F."/>
            <person name="Takami H."/>
        </authorList>
    </citation>
    <scope>NUCLEOTIDE SEQUENCE</scope>
    <source>
        <strain evidence="2">Expedition CK06-06</strain>
    </source>
</reference>
<dbReference type="InterPro" id="IPR015943">
    <property type="entry name" value="WD40/YVTN_repeat-like_dom_sf"/>
</dbReference>
<dbReference type="SMART" id="SM00564">
    <property type="entry name" value="PQQ"/>
    <property type="match status" value="6"/>
</dbReference>
<dbReference type="PANTHER" id="PTHR34512">
    <property type="entry name" value="CELL SURFACE PROTEIN"/>
    <property type="match status" value="1"/>
</dbReference>
<gene>
    <name evidence="2" type="ORF">S01H1_27408</name>
</gene>
<proteinExistence type="predicted"/>
<dbReference type="EMBL" id="BARS01016684">
    <property type="protein sequence ID" value="GAF89622.1"/>
    <property type="molecule type" value="Genomic_DNA"/>
</dbReference>
<dbReference type="SUPFAM" id="SSF50998">
    <property type="entry name" value="Quinoprotein alcohol dehydrogenase-like"/>
    <property type="match status" value="2"/>
</dbReference>
<dbReference type="PANTHER" id="PTHR34512:SF30">
    <property type="entry name" value="OUTER MEMBRANE PROTEIN ASSEMBLY FACTOR BAMB"/>
    <property type="match status" value="1"/>
</dbReference>
<evidence type="ECO:0000259" key="1">
    <source>
        <dbReference type="Pfam" id="PF13360"/>
    </source>
</evidence>
<dbReference type="AlphaFoldDB" id="X0TNB2"/>
<feature type="non-terminal residue" evidence="2">
    <location>
        <position position="280"/>
    </location>
</feature>
<comment type="caution">
    <text evidence="2">The sequence shown here is derived from an EMBL/GenBank/DDBJ whole genome shotgun (WGS) entry which is preliminary data.</text>
</comment>
<name>X0TNB2_9ZZZZ</name>
<dbReference type="InterPro" id="IPR011047">
    <property type="entry name" value="Quinoprotein_ADH-like_sf"/>
</dbReference>
<dbReference type="Pfam" id="PF13360">
    <property type="entry name" value="PQQ_2"/>
    <property type="match status" value="1"/>
</dbReference>
<dbReference type="Gene3D" id="2.40.10.480">
    <property type="match status" value="1"/>
</dbReference>
<dbReference type="InterPro" id="IPR018391">
    <property type="entry name" value="PQQ_b-propeller_rpt"/>
</dbReference>
<organism evidence="2">
    <name type="scientific">marine sediment metagenome</name>
    <dbReference type="NCBI Taxonomy" id="412755"/>
    <lineage>
        <taxon>unclassified sequences</taxon>
        <taxon>metagenomes</taxon>
        <taxon>ecological metagenomes</taxon>
    </lineage>
</organism>
<protein>
    <recommendedName>
        <fullName evidence="1">Pyrrolo-quinoline quinone repeat domain-containing protein</fullName>
    </recommendedName>
</protein>
<sequence length="280" mass="31017">TPVVDRDMVYIGTYSGQVLALNTLARSQNLTFPQPRYGEWKWDCPIDNAKSNAIVADLLLSEDAIYVSSSNGRVYSLDKEFGVSNWESKILDEKHRKLWTSPVIPGDTLYVSTFDGHIYALSLETGELLDWSFEAEAGFASSPVIDEDTIFLGSFDRYLYAVKIGSDVPMWKFPQEKPAGNWFWASPIINEGIVYAGCLDGRVYAIEAKTGGKLWEFDAGNAIVSSPVLMDNLLIVTDESGTVYVFDLSAELEDEAAPLKVISIEADVRSSFCAQEGLVY</sequence>
<feature type="domain" description="Pyrrolo-quinoline quinone repeat" evidence="1">
    <location>
        <begin position="71"/>
        <end position="197"/>
    </location>
</feature>
<accession>X0TNB2</accession>